<dbReference type="CDD" id="cd02440">
    <property type="entry name" value="AdoMet_MTases"/>
    <property type="match status" value="1"/>
</dbReference>
<sequence>MEPVYGTWIRTARLRRFAALSGVCLAASALAFWSPWFLLFLVPFVLFGYITTILALTVHRFAPRGGDVQRLIHDLIVTRVEAGERVLDVGCGSGSLAVKLALASADRRVVGIDSWGRDWAYSQRQCTDNARLEGVGDRVSFSRQSGAAIGFANGAFDAVVSCLTFHEIRDLAHAADGVVEALRVLRPGGRYVFLDLFGDSASYPSLNDVREAIGVADASVAELTSLADLVPLPYPLRHPKVLGHAMLVTGTKRGPACPAPDDREDHPAARPAGSDWTGTPA</sequence>
<evidence type="ECO:0000256" key="5">
    <source>
        <dbReference type="SAM" id="Phobius"/>
    </source>
</evidence>
<organism evidence="7 8">
    <name type="scientific">Asanoa hainanensis</name>
    <dbReference type="NCBI Taxonomy" id="560556"/>
    <lineage>
        <taxon>Bacteria</taxon>
        <taxon>Bacillati</taxon>
        <taxon>Actinomycetota</taxon>
        <taxon>Actinomycetes</taxon>
        <taxon>Micromonosporales</taxon>
        <taxon>Micromonosporaceae</taxon>
        <taxon>Asanoa</taxon>
    </lineage>
</organism>
<feature type="transmembrane region" description="Helical" evidence="5">
    <location>
        <begin position="17"/>
        <end position="34"/>
    </location>
</feature>
<dbReference type="PANTHER" id="PTHR43464:SF19">
    <property type="entry name" value="UBIQUINONE BIOSYNTHESIS O-METHYLTRANSFERASE, MITOCHONDRIAL"/>
    <property type="match status" value="1"/>
</dbReference>
<name>A0A239GZX4_9ACTN</name>
<dbReference type="InterPro" id="IPR029063">
    <property type="entry name" value="SAM-dependent_MTases_sf"/>
</dbReference>
<keyword evidence="3" id="KW-0949">S-adenosyl-L-methionine</keyword>
<dbReference type="EMBL" id="FZPH01000001">
    <property type="protein sequence ID" value="SNS74452.1"/>
    <property type="molecule type" value="Genomic_DNA"/>
</dbReference>
<accession>A0A239GZX4</accession>
<dbReference type="GO" id="GO:0032259">
    <property type="term" value="P:methylation"/>
    <property type="evidence" value="ECO:0007669"/>
    <property type="project" value="UniProtKB-KW"/>
</dbReference>
<dbReference type="RefSeq" id="WP_089244377.1">
    <property type="nucleotide sequence ID" value="NZ_FZPH01000001.1"/>
</dbReference>
<keyword evidence="8" id="KW-1185">Reference proteome</keyword>
<dbReference type="AlphaFoldDB" id="A0A239GZX4"/>
<protein>
    <submittedName>
        <fullName evidence="7">Methyltransferase domain-containing protein</fullName>
    </submittedName>
</protein>
<evidence type="ECO:0000256" key="2">
    <source>
        <dbReference type="ARBA" id="ARBA00022679"/>
    </source>
</evidence>
<keyword evidence="2 7" id="KW-0808">Transferase</keyword>
<feature type="domain" description="Methyltransferase type 11" evidence="6">
    <location>
        <begin position="87"/>
        <end position="193"/>
    </location>
</feature>
<dbReference type="OrthoDB" id="9770553at2"/>
<evidence type="ECO:0000256" key="4">
    <source>
        <dbReference type="SAM" id="MobiDB-lite"/>
    </source>
</evidence>
<dbReference type="Gene3D" id="3.40.50.150">
    <property type="entry name" value="Vaccinia Virus protein VP39"/>
    <property type="match status" value="1"/>
</dbReference>
<keyword evidence="1 7" id="KW-0489">Methyltransferase</keyword>
<dbReference type="Pfam" id="PF08241">
    <property type="entry name" value="Methyltransf_11"/>
    <property type="match status" value="1"/>
</dbReference>
<keyword evidence="5" id="KW-1133">Transmembrane helix</keyword>
<dbReference type="SUPFAM" id="SSF53335">
    <property type="entry name" value="S-adenosyl-L-methionine-dependent methyltransferases"/>
    <property type="match status" value="1"/>
</dbReference>
<keyword evidence="5" id="KW-0472">Membrane</keyword>
<evidence type="ECO:0000259" key="6">
    <source>
        <dbReference type="Pfam" id="PF08241"/>
    </source>
</evidence>
<feature type="region of interest" description="Disordered" evidence="4">
    <location>
        <begin position="253"/>
        <end position="281"/>
    </location>
</feature>
<dbReference type="PANTHER" id="PTHR43464">
    <property type="entry name" value="METHYLTRANSFERASE"/>
    <property type="match status" value="1"/>
</dbReference>
<evidence type="ECO:0000256" key="1">
    <source>
        <dbReference type="ARBA" id="ARBA00022603"/>
    </source>
</evidence>
<dbReference type="InterPro" id="IPR013216">
    <property type="entry name" value="Methyltransf_11"/>
</dbReference>
<feature type="transmembrane region" description="Helical" evidence="5">
    <location>
        <begin position="40"/>
        <end position="62"/>
    </location>
</feature>
<evidence type="ECO:0000256" key="3">
    <source>
        <dbReference type="ARBA" id="ARBA00022691"/>
    </source>
</evidence>
<proteinExistence type="predicted"/>
<evidence type="ECO:0000313" key="8">
    <source>
        <dbReference type="Proteomes" id="UP000198362"/>
    </source>
</evidence>
<gene>
    <name evidence="7" type="ORF">SAMN05421812_101625</name>
</gene>
<keyword evidence="5" id="KW-0812">Transmembrane</keyword>
<dbReference type="Proteomes" id="UP000198362">
    <property type="component" value="Unassembled WGS sequence"/>
</dbReference>
<reference evidence="7 8" key="1">
    <citation type="submission" date="2017-06" db="EMBL/GenBank/DDBJ databases">
        <authorList>
            <person name="Kim H.J."/>
            <person name="Triplett B.A."/>
        </authorList>
    </citation>
    <scope>NUCLEOTIDE SEQUENCE [LARGE SCALE GENOMIC DNA]</scope>
    <source>
        <strain evidence="7 8">CGMCC 4.5593</strain>
    </source>
</reference>
<dbReference type="GO" id="GO:0008757">
    <property type="term" value="F:S-adenosylmethionine-dependent methyltransferase activity"/>
    <property type="evidence" value="ECO:0007669"/>
    <property type="project" value="InterPro"/>
</dbReference>
<evidence type="ECO:0000313" key="7">
    <source>
        <dbReference type="EMBL" id="SNS74452.1"/>
    </source>
</evidence>